<protein>
    <recommendedName>
        <fullName evidence="2">DNA polymerase III subunit delta</fullName>
        <ecNumber evidence="1">2.7.7.7</ecNumber>
    </recommendedName>
</protein>
<dbReference type="EC" id="2.7.7.7" evidence="1"/>
<dbReference type="Gene3D" id="1.10.8.60">
    <property type="match status" value="1"/>
</dbReference>
<comment type="caution">
    <text evidence="10">The sequence shown here is derived from an EMBL/GenBank/DDBJ whole genome shotgun (WGS) entry which is preliminary data.</text>
</comment>
<feature type="domain" description="DNA polymerase III delta N-terminal" evidence="9">
    <location>
        <begin position="24"/>
        <end position="130"/>
    </location>
</feature>
<evidence type="ECO:0000256" key="4">
    <source>
        <dbReference type="ARBA" id="ARBA00022695"/>
    </source>
</evidence>
<keyword evidence="3 10" id="KW-0808">Transferase</keyword>
<gene>
    <name evidence="10" type="primary">holA</name>
    <name evidence="10" type="ORF">OEG82_01955</name>
</gene>
<evidence type="ECO:0000256" key="5">
    <source>
        <dbReference type="ARBA" id="ARBA00022705"/>
    </source>
</evidence>
<evidence type="ECO:0000256" key="8">
    <source>
        <dbReference type="ARBA" id="ARBA00049244"/>
    </source>
</evidence>
<evidence type="ECO:0000313" key="11">
    <source>
        <dbReference type="Proteomes" id="UP001081283"/>
    </source>
</evidence>
<sequence>MAQLKSHEYASFIRREGTPYRIILVYGPDRGLVSERAAQVAAKTGVDLKDDFAVLKLESSDLSGDPGRLADEFGAISLFGGDRLVWIKNAGNEKGLIDSLSALAETDPGSSHLLVEAGDLKKGSGLRKLIENGRSTLAIPCYSDDASGVQSLIDEELGGSGLVIEGDARRRLTQLLGGDRLASRNELKKLALYCHGTRTVTEENVIDAMGDVAALSVDDAIDAVFSGDTVRLESALERILSSKTSVFLVLRGCIVQFEQLDAMRALIEHHNKQPAQALAEKGRGIHFKRKPVVERALRHWPIKAINREMRRLYDAVLETRRRPHLESAIARQALLRTCLLSR</sequence>
<evidence type="ECO:0000313" key="10">
    <source>
        <dbReference type="EMBL" id="MCY0092808.1"/>
    </source>
</evidence>
<dbReference type="NCBIfam" id="TIGR01128">
    <property type="entry name" value="holA"/>
    <property type="match status" value="1"/>
</dbReference>
<dbReference type="Gene3D" id="1.20.272.10">
    <property type="match status" value="1"/>
</dbReference>
<dbReference type="InterPro" id="IPR005790">
    <property type="entry name" value="DNA_polIII_delta"/>
</dbReference>
<keyword evidence="6" id="KW-0239">DNA-directed DNA polymerase</keyword>
<evidence type="ECO:0000259" key="9">
    <source>
        <dbReference type="Pfam" id="PF06144"/>
    </source>
</evidence>
<dbReference type="SUPFAM" id="SSF52540">
    <property type="entry name" value="P-loop containing nucleoside triphosphate hydrolases"/>
    <property type="match status" value="1"/>
</dbReference>
<evidence type="ECO:0000256" key="2">
    <source>
        <dbReference type="ARBA" id="ARBA00017703"/>
    </source>
</evidence>
<dbReference type="Pfam" id="PF06144">
    <property type="entry name" value="DNA_pol3_delta"/>
    <property type="match status" value="1"/>
</dbReference>
<name>A0ABT3YAB6_9HYPH</name>
<organism evidence="10 11">
    <name type="scientific">Hoeflea ulvae</name>
    <dbReference type="NCBI Taxonomy" id="2983764"/>
    <lineage>
        <taxon>Bacteria</taxon>
        <taxon>Pseudomonadati</taxon>
        <taxon>Pseudomonadota</taxon>
        <taxon>Alphaproteobacteria</taxon>
        <taxon>Hyphomicrobiales</taxon>
        <taxon>Rhizobiaceae</taxon>
        <taxon>Hoeflea</taxon>
    </lineage>
</organism>
<dbReference type="InterPro" id="IPR008921">
    <property type="entry name" value="DNA_pol3_clamp-load_cplx_C"/>
</dbReference>
<dbReference type="EMBL" id="JAOVZQ010000001">
    <property type="protein sequence ID" value="MCY0092808.1"/>
    <property type="molecule type" value="Genomic_DNA"/>
</dbReference>
<comment type="similarity">
    <text evidence="7">Belongs to the DNA polymerase HolA subunit family.</text>
</comment>
<keyword evidence="4 10" id="KW-0548">Nucleotidyltransferase</keyword>
<dbReference type="Proteomes" id="UP001081283">
    <property type="component" value="Unassembled WGS sequence"/>
</dbReference>
<evidence type="ECO:0000256" key="1">
    <source>
        <dbReference type="ARBA" id="ARBA00012417"/>
    </source>
</evidence>
<evidence type="ECO:0000256" key="6">
    <source>
        <dbReference type="ARBA" id="ARBA00022932"/>
    </source>
</evidence>
<dbReference type="SUPFAM" id="SSF48019">
    <property type="entry name" value="post-AAA+ oligomerization domain-like"/>
    <property type="match status" value="1"/>
</dbReference>
<dbReference type="PANTHER" id="PTHR34388:SF1">
    <property type="entry name" value="DNA POLYMERASE III SUBUNIT DELTA"/>
    <property type="match status" value="1"/>
</dbReference>
<dbReference type="Gene3D" id="3.40.50.300">
    <property type="entry name" value="P-loop containing nucleotide triphosphate hydrolases"/>
    <property type="match status" value="1"/>
</dbReference>
<dbReference type="InterPro" id="IPR027417">
    <property type="entry name" value="P-loop_NTPase"/>
</dbReference>
<dbReference type="GO" id="GO:0003887">
    <property type="term" value="F:DNA-directed DNA polymerase activity"/>
    <property type="evidence" value="ECO:0007669"/>
    <property type="project" value="UniProtKB-EC"/>
</dbReference>
<keyword evidence="5" id="KW-0235">DNA replication</keyword>
<evidence type="ECO:0000256" key="7">
    <source>
        <dbReference type="ARBA" id="ARBA00034754"/>
    </source>
</evidence>
<dbReference type="RefSeq" id="WP_267610779.1">
    <property type="nucleotide sequence ID" value="NZ_JAOVZQ010000001.1"/>
</dbReference>
<proteinExistence type="inferred from homology"/>
<comment type="catalytic activity">
    <reaction evidence="8">
        <text>DNA(n) + a 2'-deoxyribonucleoside 5'-triphosphate = DNA(n+1) + diphosphate</text>
        <dbReference type="Rhea" id="RHEA:22508"/>
        <dbReference type="Rhea" id="RHEA-COMP:17339"/>
        <dbReference type="Rhea" id="RHEA-COMP:17340"/>
        <dbReference type="ChEBI" id="CHEBI:33019"/>
        <dbReference type="ChEBI" id="CHEBI:61560"/>
        <dbReference type="ChEBI" id="CHEBI:173112"/>
        <dbReference type="EC" id="2.7.7.7"/>
    </reaction>
</comment>
<keyword evidence="11" id="KW-1185">Reference proteome</keyword>
<dbReference type="InterPro" id="IPR010372">
    <property type="entry name" value="DNA_pol3_delta_N"/>
</dbReference>
<evidence type="ECO:0000256" key="3">
    <source>
        <dbReference type="ARBA" id="ARBA00022679"/>
    </source>
</evidence>
<accession>A0ABT3YAB6</accession>
<reference evidence="10" key="1">
    <citation type="submission" date="2022-10" db="EMBL/GenBank/DDBJ databases">
        <title>Hoeflea sp. J2-29, isolated from marine algae.</title>
        <authorList>
            <person name="Kristyanto S."/>
            <person name="Kim J.M."/>
            <person name="Jeon C.O."/>
        </authorList>
    </citation>
    <scope>NUCLEOTIDE SEQUENCE</scope>
    <source>
        <strain evidence="10">J2-29</strain>
    </source>
</reference>
<dbReference type="PANTHER" id="PTHR34388">
    <property type="entry name" value="DNA POLYMERASE III SUBUNIT DELTA"/>
    <property type="match status" value="1"/>
</dbReference>